<dbReference type="OrthoDB" id="2418900at2759"/>
<protein>
    <recommendedName>
        <fullName evidence="4">C2H2-type domain-containing protein</fullName>
    </recommendedName>
</protein>
<evidence type="ECO:0008006" key="4">
    <source>
        <dbReference type="Google" id="ProtNLM"/>
    </source>
</evidence>
<dbReference type="EMBL" id="AYKW01000023">
    <property type="protein sequence ID" value="PIL28797.1"/>
    <property type="molecule type" value="Genomic_DNA"/>
</dbReference>
<dbReference type="STRING" id="1077348.A0A2G8S4Z2"/>
<proteinExistence type="predicted"/>
<feature type="region of interest" description="Disordered" evidence="1">
    <location>
        <begin position="40"/>
        <end position="101"/>
    </location>
</feature>
<evidence type="ECO:0000256" key="1">
    <source>
        <dbReference type="SAM" id="MobiDB-lite"/>
    </source>
</evidence>
<comment type="caution">
    <text evidence="2">The sequence shown here is derived from an EMBL/GenBank/DDBJ whole genome shotgun (WGS) entry which is preliminary data.</text>
</comment>
<name>A0A2G8S4Z2_9APHY</name>
<reference evidence="2 3" key="1">
    <citation type="journal article" date="2015" name="Sci. Rep.">
        <title>Chromosome-level genome map provides insights into diverse defense mechanisms in the medicinal fungus Ganoderma sinense.</title>
        <authorList>
            <person name="Zhu Y."/>
            <person name="Xu J."/>
            <person name="Sun C."/>
            <person name="Zhou S."/>
            <person name="Xu H."/>
            <person name="Nelson D.R."/>
            <person name="Qian J."/>
            <person name="Song J."/>
            <person name="Luo H."/>
            <person name="Xiang L."/>
            <person name="Li Y."/>
            <person name="Xu Z."/>
            <person name="Ji A."/>
            <person name="Wang L."/>
            <person name="Lu S."/>
            <person name="Hayward A."/>
            <person name="Sun W."/>
            <person name="Li X."/>
            <person name="Schwartz D.C."/>
            <person name="Wang Y."/>
            <person name="Chen S."/>
        </authorList>
    </citation>
    <scope>NUCLEOTIDE SEQUENCE [LARGE SCALE GENOMIC DNA]</scope>
    <source>
        <strain evidence="2 3">ZZ0214-1</strain>
    </source>
</reference>
<dbReference type="InterPro" id="IPR041078">
    <property type="entry name" value="Plavaka"/>
</dbReference>
<organism evidence="2 3">
    <name type="scientific">Ganoderma sinense ZZ0214-1</name>
    <dbReference type="NCBI Taxonomy" id="1077348"/>
    <lineage>
        <taxon>Eukaryota</taxon>
        <taxon>Fungi</taxon>
        <taxon>Dikarya</taxon>
        <taxon>Basidiomycota</taxon>
        <taxon>Agaricomycotina</taxon>
        <taxon>Agaricomycetes</taxon>
        <taxon>Polyporales</taxon>
        <taxon>Polyporaceae</taxon>
        <taxon>Ganoderma</taxon>
    </lineage>
</organism>
<sequence length="990" mass="112428">MADLRCRGCKVLFNNQKSKNQHIGASPSCLNFYDKESTHFSAHPESSSRQPRPQLPIDPILSPPFSHQPIPYRDSDEPTYDLPSPSRASHPHPDENPPKRRRVMIEEVEDVDTNEAWAHEKFPRPVATMQGSGVTAFKDQLTEQKSMREQPYSPFRDRKEWGLVKWLMRRTTQTGVDEYLKLEITRDVTKPSFKHKGSMLKKVDLLPVGPTWNVDDIKVTGDLRGPKEEFLTEDLELWRRNPVECIADLLGNTAFKDFIVYEPVKIKRNGQRYYSEMCTGDWWWKIQSRLPHGATVASVVLASDKTQLSVFRGDKTAWPVYLTLANIDKEVRRKPSSHASVLLGYIPVAKLACFADATRSDAQQRLFHACMKLLLAPLIKAGKDGVLMTCADGLIRHVYPILAAYVADHPEQCLIACCKENRCPRCTVPRDSRGEETSYPLRNHQVTLDLLSQSQATEDNVPELESQGVRTSAPHPFWAELPHTDIFATISPDILHQLHKGVFKDHLVEWVSKVVGRTELDRCFASLPQCHGLRHFKTGISTLTQWTGAEAKEIEKVLLALLVGRVDPAVVSAVKALIDFIYLAQYHVHSETTLARLREALSAFHCYKDVFIQLEIREQFNIPKLHALLHYLEAIRSLGCLDGLNMETSERLHIDFTKAAYRASSRNEYTAQMTTWLQRQEALVRREAYLAWALSTIDEEVDPGEESSDDESDKDQDETAGDEDADARSAGKAPVGSEYDDAQEAEYKTLKLLLASNVRRAYQLPLTPSARRVSLSDLSTRYGAIDFLADLRAYMTTYLPSALPPNEYNTYDVFHDINILTPASRYFDNSKRICKVRASPAKPRVGHRRPAPPRFDCGLFVVDEDLHRREGKLNGVCAARIRVIFHLPSHLGYTPHALLYVQWFRPFRGPEQHSGLYTTSHSTSNKARRHSIVSASTLLRSCHLIPKYGPDDVDPDWTTDTVLDAPTDFFLNTYIDFAMFHELSFPDRAE</sequence>
<accession>A0A2G8S4Z2</accession>
<dbReference type="Proteomes" id="UP000230002">
    <property type="component" value="Unassembled WGS sequence"/>
</dbReference>
<evidence type="ECO:0000313" key="2">
    <source>
        <dbReference type="EMBL" id="PIL28797.1"/>
    </source>
</evidence>
<feature type="compositionally biased region" description="Acidic residues" evidence="1">
    <location>
        <begin position="700"/>
        <end position="725"/>
    </location>
</feature>
<evidence type="ECO:0000313" key="3">
    <source>
        <dbReference type="Proteomes" id="UP000230002"/>
    </source>
</evidence>
<dbReference type="AlphaFoldDB" id="A0A2G8S4Z2"/>
<keyword evidence="3" id="KW-1185">Reference proteome</keyword>
<dbReference type="Pfam" id="PF18759">
    <property type="entry name" value="Plavaka"/>
    <property type="match status" value="1"/>
</dbReference>
<feature type="region of interest" description="Disordered" evidence="1">
    <location>
        <begin position="700"/>
        <end position="740"/>
    </location>
</feature>
<gene>
    <name evidence="2" type="ORF">GSI_08841</name>
</gene>